<dbReference type="Pfam" id="PF02169">
    <property type="entry name" value="LPP20"/>
    <property type="match status" value="1"/>
</dbReference>
<evidence type="ECO:0000313" key="2">
    <source>
        <dbReference type="EMBL" id="ALP54251.1"/>
    </source>
</evidence>
<dbReference type="EMBL" id="CP013099">
    <property type="protein sequence ID" value="ALP54251.1"/>
    <property type="molecule type" value="Genomic_DNA"/>
</dbReference>
<dbReference type="KEGG" id="tee:Tel_14485"/>
<name>A0A0S2TGF4_9GAMM</name>
<feature type="domain" description="Lipoprotein LPP20-like" evidence="1">
    <location>
        <begin position="15"/>
        <end position="119"/>
    </location>
</feature>
<keyword evidence="3" id="KW-1185">Reference proteome</keyword>
<accession>A0A0S2TGF4</accession>
<proteinExistence type="predicted"/>
<evidence type="ECO:0000313" key="3">
    <source>
        <dbReference type="Proteomes" id="UP000055136"/>
    </source>
</evidence>
<sequence length="325" mass="36526">MISACAGTPERAERPAWIDGQSERYAHQLYLTGQGSGDSLDDAKDRARADLAKQFEVAVQERSQQQQAYRKQQQGEESVESLDQRVTRQLITQTTRTVQGIEIAATWHDETTHTYHTLALLSRNKARQQFEQQITALDQQINLRLIQAESEDDALRKTGLLQQAIDTHRQRSSVQSALQVVDPSGRGLPPAVSLAELLRTRDSLIKRIKLLPQTEGPLAFLIQPILSGNIANAGFQLGNGERADYALLASTRLEPPLRESGWIWLRGSLELTLRDAEQRDVGVRRWSLKVASTTVEKAEDRLLNDIDWILKNDLRATVLGFAVYQ</sequence>
<protein>
    <recommendedName>
        <fullName evidence="1">Lipoprotein LPP20-like domain-containing protein</fullName>
    </recommendedName>
</protein>
<reference evidence="2" key="1">
    <citation type="submission" date="2015-10" db="EMBL/GenBank/DDBJ databases">
        <title>Description of Candidatus Tenderia electrophaga gen. nov, sp. nov., an Uncultivated Electroautotroph from a Biocathode Enrichment.</title>
        <authorList>
            <person name="Eddie B.J."/>
            <person name="Malanoski A.P."/>
            <person name="Wang Z."/>
            <person name="Hall R.J."/>
            <person name="Oh S.D."/>
            <person name="Heiner C."/>
            <person name="Lin B."/>
            <person name="Strycharz-Glaven S.M."/>
        </authorList>
    </citation>
    <scope>NUCLEOTIDE SEQUENCE [LARGE SCALE GENOMIC DNA]</scope>
    <source>
        <strain evidence="2">NRL1</strain>
    </source>
</reference>
<dbReference type="Gene3D" id="3.10.28.20">
    <property type="entry name" value="Acetamidase/Formamidase-like domains"/>
    <property type="match status" value="1"/>
</dbReference>
<dbReference type="AlphaFoldDB" id="A0A0S2TGF4"/>
<gene>
    <name evidence="2" type="ORF">Tel_14485</name>
</gene>
<organism evidence="2 3">
    <name type="scientific">Candidatus Tenderia electrophaga</name>
    <dbReference type="NCBI Taxonomy" id="1748243"/>
    <lineage>
        <taxon>Bacteria</taxon>
        <taxon>Pseudomonadati</taxon>
        <taxon>Pseudomonadota</taxon>
        <taxon>Gammaproteobacteria</taxon>
        <taxon>Candidatus Tenderiales</taxon>
        <taxon>Candidatus Tenderiaceae</taxon>
        <taxon>Candidatus Tenderia</taxon>
    </lineage>
</organism>
<dbReference type="Proteomes" id="UP000055136">
    <property type="component" value="Chromosome"/>
</dbReference>
<evidence type="ECO:0000259" key="1">
    <source>
        <dbReference type="Pfam" id="PF02169"/>
    </source>
</evidence>
<dbReference type="InterPro" id="IPR024952">
    <property type="entry name" value="LPP20-like_dom"/>
</dbReference>
<dbReference type="STRING" id="1748243.Tel_14485"/>